<protein>
    <recommendedName>
        <fullName evidence="7">DNA helicase</fullName>
    </recommendedName>
</protein>
<keyword evidence="1" id="KW-0547">Nucleotide-binding</keyword>
<dbReference type="STRING" id="1424294.Gferi_09395"/>
<name>A0A1D8GFW0_9FIRM</name>
<evidence type="ECO:0000256" key="1">
    <source>
        <dbReference type="ARBA" id="ARBA00022741"/>
    </source>
</evidence>
<dbReference type="KEGG" id="gfe:Gferi_09395"/>
<dbReference type="OrthoDB" id="141404at2"/>
<accession>A0A1D8GFW0</accession>
<dbReference type="AlphaFoldDB" id="A0A1D8GFW0"/>
<evidence type="ECO:0000313" key="6">
    <source>
        <dbReference type="Proteomes" id="UP000095743"/>
    </source>
</evidence>
<evidence type="ECO:0008006" key="7">
    <source>
        <dbReference type="Google" id="ProtNLM"/>
    </source>
</evidence>
<dbReference type="RefSeq" id="WP_069975841.1">
    <property type="nucleotide sequence ID" value="NZ_CP017269.1"/>
</dbReference>
<evidence type="ECO:0000256" key="3">
    <source>
        <dbReference type="ARBA" id="ARBA00022806"/>
    </source>
</evidence>
<dbReference type="Proteomes" id="UP000095743">
    <property type="component" value="Chromosome"/>
</dbReference>
<keyword evidence="3" id="KW-0347">Helicase</keyword>
<organism evidence="5 6">
    <name type="scientific">Geosporobacter ferrireducens</name>
    <dbReference type="NCBI Taxonomy" id="1424294"/>
    <lineage>
        <taxon>Bacteria</taxon>
        <taxon>Bacillati</taxon>
        <taxon>Bacillota</taxon>
        <taxon>Clostridia</taxon>
        <taxon>Peptostreptococcales</taxon>
        <taxon>Thermotaleaceae</taxon>
        <taxon>Geosporobacter</taxon>
    </lineage>
</organism>
<reference evidence="5 6" key="1">
    <citation type="submission" date="2016-09" db="EMBL/GenBank/DDBJ databases">
        <title>Genomic analysis reveals versatility of anaerobic energy metabolism of Geosporobacter ferrireducens IRF9 of phylum Firmicutes.</title>
        <authorList>
            <person name="Kim S.-J."/>
        </authorList>
    </citation>
    <scope>NUCLEOTIDE SEQUENCE [LARGE SCALE GENOMIC DNA]</scope>
    <source>
        <strain evidence="5 6">IRF9</strain>
    </source>
</reference>
<dbReference type="GO" id="GO:0016787">
    <property type="term" value="F:hydrolase activity"/>
    <property type="evidence" value="ECO:0007669"/>
    <property type="project" value="UniProtKB-KW"/>
</dbReference>
<dbReference type="GO" id="GO:0004386">
    <property type="term" value="F:helicase activity"/>
    <property type="evidence" value="ECO:0007669"/>
    <property type="project" value="UniProtKB-KW"/>
</dbReference>
<proteinExistence type="predicted"/>
<keyword evidence="6" id="KW-1185">Reference proteome</keyword>
<dbReference type="Gene3D" id="1.10.10.160">
    <property type="match status" value="1"/>
</dbReference>
<evidence type="ECO:0000256" key="2">
    <source>
        <dbReference type="ARBA" id="ARBA00022801"/>
    </source>
</evidence>
<keyword evidence="2" id="KW-0378">Hydrolase</keyword>
<evidence type="ECO:0000313" key="5">
    <source>
        <dbReference type="EMBL" id="AOT69780.1"/>
    </source>
</evidence>
<keyword evidence="4" id="KW-0067">ATP-binding</keyword>
<dbReference type="InterPro" id="IPR013986">
    <property type="entry name" value="DExx_box_DNA_helicase_dom_sf"/>
</dbReference>
<gene>
    <name evidence="5" type="ORF">Gferi_09395</name>
</gene>
<dbReference type="GO" id="GO:0005524">
    <property type="term" value="F:ATP binding"/>
    <property type="evidence" value="ECO:0007669"/>
    <property type="project" value="UniProtKB-KW"/>
</dbReference>
<dbReference type="EMBL" id="CP017269">
    <property type="protein sequence ID" value="AOT69780.1"/>
    <property type="molecule type" value="Genomic_DNA"/>
</dbReference>
<dbReference type="InterPro" id="IPR027417">
    <property type="entry name" value="P-loop_NTPase"/>
</dbReference>
<dbReference type="SUPFAM" id="SSF52540">
    <property type="entry name" value="P-loop containing nucleoside triphosphate hydrolases"/>
    <property type="match status" value="1"/>
</dbReference>
<evidence type="ECO:0000256" key="4">
    <source>
        <dbReference type="ARBA" id="ARBA00022840"/>
    </source>
</evidence>
<sequence>MLFNQFDKNCVMIEGKRATGKTTLAIEKYHHMVGVEKIPSEEILVLYMNRDQGLTWRASMVLSQAGALRHHTYSSFIQKELNLYWPLILKNCPFIKKGLLRPTYASADMAHFMMKLLVEHFRGKKGYLLDINAPAHQICRLLTSNIRQAALSRIPFEEIGKRLSLGLGTGDLFEKQLFGEIEEILQHYIDSFLEKGVLDEGLSISIYHQYLLEEDTYQNSLKRRIKYLLIDNAEEACPAEIDLLKLLIPHAEMSYLFYNSEGGSAVQYGADLLYQVKHFDIEREHVKLEDYFDHEESLVKLAGLLENAILYETKENSNFFISADLDDSAQLHMEMVEKIIDKIEVLLEQGIEPHEICILSPENDLLLRHELKKLAARKNLQVLDTEEREKLVENPFVHVLILLADICYRPDNSQLTEDDYRIFFMNILGTNPVKGASIARDFLKKRTLADPIHFSRLHEEPQIQQRYQALYHWVMQVVDQKPTMDEFFRKAYLEVLFKLPHAKDHMNSVILLTDRTENFFDIVKVFEHMKNPLEKFFDFIQGDLLDSSAAMDEIDGMDASCILLTTPFRYLMSNRRRKVQLWTDIRSRKWINRIRKELTNPQVLKNTWDMFTPYTETIEEELGKQQLIALLHGLLKKCSGQVYIYSSSYSQQGYEQQNILAEALGEILPKGGALHDLSRGSNIDYGL</sequence>
<dbReference type="Gene3D" id="3.40.50.300">
    <property type="entry name" value="P-loop containing nucleotide triphosphate hydrolases"/>
    <property type="match status" value="1"/>
</dbReference>